<proteinExistence type="predicted"/>
<name>X1VBT5_9ZZZZ</name>
<feature type="coiled-coil region" evidence="1">
    <location>
        <begin position="161"/>
        <end position="252"/>
    </location>
</feature>
<dbReference type="EMBL" id="BARW01027292">
    <property type="protein sequence ID" value="GAJ14582.1"/>
    <property type="molecule type" value="Genomic_DNA"/>
</dbReference>
<organism evidence="2">
    <name type="scientific">marine sediment metagenome</name>
    <dbReference type="NCBI Taxonomy" id="412755"/>
    <lineage>
        <taxon>unclassified sequences</taxon>
        <taxon>metagenomes</taxon>
        <taxon>ecological metagenomes</taxon>
    </lineage>
</organism>
<sequence length="256" mass="29076">ITIFEGSNSSGKSTIIKSIATALSSPITSNNLFNEANKFGILPRQDKDSPIVNIFEDKATINLKYGKSDIHDILLKDGTVETDFKGNENFLYTGMLLKNSKIQEYLASGNDDFQWIVSEMSNGGKYEELKVLNDAYIRLADMQTIALKDINKAVGANLKNNKDLEEQKKPLSDEIKKVRDEIINFDAPELKKWTEKKGKIEREIKKLNQQKKEPENGIIKKKKTVESLGKEYTNLESENSEKIDENKKLEKEIVEL</sequence>
<dbReference type="SUPFAM" id="SSF52540">
    <property type="entry name" value="P-loop containing nucleoside triphosphate hydrolases"/>
    <property type="match status" value="1"/>
</dbReference>
<reference evidence="2" key="1">
    <citation type="journal article" date="2014" name="Front. Microbiol.">
        <title>High frequency of phylogenetically diverse reductive dehalogenase-homologous genes in deep subseafloor sedimentary metagenomes.</title>
        <authorList>
            <person name="Kawai M."/>
            <person name="Futagami T."/>
            <person name="Toyoda A."/>
            <person name="Takaki Y."/>
            <person name="Nishi S."/>
            <person name="Hori S."/>
            <person name="Arai W."/>
            <person name="Tsubouchi T."/>
            <person name="Morono Y."/>
            <person name="Uchiyama I."/>
            <person name="Ito T."/>
            <person name="Fujiyama A."/>
            <person name="Inagaki F."/>
            <person name="Takami H."/>
        </authorList>
    </citation>
    <scope>NUCLEOTIDE SEQUENCE</scope>
    <source>
        <strain evidence="2">Expedition CK06-06</strain>
    </source>
</reference>
<feature type="non-terminal residue" evidence="2">
    <location>
        <position position="256"/>
    </location>
</feature>
<protein>
    <submittedName>
        <fullName evidence="2">Uncharacterized protein</fullName>
    </submittedName>
</protein>
<dbReference type="AlphaFoldDB" id="X1VBT5"/>
<evidence type="ECO:0000256" key="1">
    <source>
        <dbReference type="SAM" id="Coils"/>
    </source>
</evidence>
<gene>
    <name evidence="2" type="ORF">S12H4_44312</name>
</gene>
<evidence type="ECO:0000313" key="2">
    <source>
        <dbReference type="EMBL" id="GAJ14582.1"/>
    </source>
</evidence>
<accession>X1VBT5</accession>
<feature type="non-terminal residue" evidence="2">
    <location>
        <position position="1"/>
    </location>
</feature>
<keyword evidence="1" id="KW-0175">Coiled coil</keyword>
<dbReference type="InterPro" id="IPR027417">
    <property type="entry name" value="P-loop_NTPase"/>
</dbReference>
<comment type="caution">
    <text evidence="2">The sequence shown here is derived from an EMBL/GenBank/DDBJ whole genome shotgun (WGS) entry which is preliminary data.</text>
</comment>